<evidence type="ECO:0000256" key="1">
    <source>
        <dbReference type="SAM" id="MobiDB-lite"/>
    </source>
</evidence>
<dbReference type="AlphaFoldDB" id="A0A5A7PPX5"/>
<sequence>MRSKIGGDKKKENLQISSRGRVLQNKIILYNNNARVLSDGANHDPSIHSSLFAHSPALAKKPTYPGRAPIPDPTRKHEKPTYHSTACRAMKEYLRRQSRCSHLARLMSSRATFRDRI</sequence>
<dbReference type="GO" id="GO:0008168">
    <property type="term" value="F:methyltransferase activity"/>
    <property type="evidence" value="ECO:0007669"/>
    <property type="project" value="UniProtKB-KW"/>
</dbReference>
<feature type="region of interest" description="Disordered" evidence="1">
    <location>
        <begin position="59"/>
        <end position="83"/>
    </location>
</feature>
<accession>A0A5A7PPX5</accession>
<proteinExistence type="predicted"/>
<gene>
    <name evidence="2" type="ORF">STAS_10954</name>
</gene>
<name>A0A5A7PPX5_STRAF</name>
<reference evidence="3" key="1">
    <citation type="journal article" date="2019" name="Curr. Biol.">
        <title>Genome Sequence of Striga asiatica Provides Insight into the Evolution of Plant Parasitism.</title>
        <authorList>
            <person name="Yoshida S."/>
            <person name="Kim S."/>
            <person name="Wafula E.K."/>
            <person name="Tanskanen J."/>
            <person name="Kim Y.M."/>
            <person name="Honaas L."/>
            <person name="Yang Z."/>
            <person name="Spallek T."/>
            <person name="Conn C.E."/>
            <person name="Ichihashi Y."/>
            <person name="Cheong K."/>
            <person name="Cui S."/>
            <person name="Der J.P."/>
            <person name="Gundlach H."/>
            <person name="Jiao Y."/>
            <person name="Hori C."/>
            <person name="Ishida J.K."/>
            <person name="Kasahara H."/>
            <person name="Kiba T."/>
            <person name="Kim M.S."/>
            <person name="Koo N."/>
            <person name="Laohavisit A."/>
            <person name="Lee Y.H."/>
            <person name="Lumba S."/>
            <person name="McCourt P."/>
            <person name="Mortimer J.C."/>
            <person name="Mutuku J.M."/>
            <person name="Nomura T."/>
            <person name="Sasaki-Sekimoto Y."/>
            <person name="Seto Y."/>
            <person name="Wang Y."/>
            <person name="Wakatake T."/>
            <person name="Sakakibara H."/>
            <person name="Demura T."/>
            <person name="Yamaguchi S."/>
            <person name="Yoneyama K."/>
            <person name="Manabe R.I."/>
            <person name="Nelson D.C."/>
            <person name="Schulman A.H."/>
            <person name="Timko M.P."/>
            <person name="dePamphilis C.W."/>
            <person name="Choi D."/>
            <person name="Shirasu K."/>
        </authorList>
    </citation>
    <scope>NUCLEOTIDE SEQUENCE [LARGE SCALE GENOMIC DNA]</scope>
    <source>
        <strain evidence="3">cv. UVA1</strain>
    </source>
</reference>
<evidence type="ECO:0000313" key="2">
    <source>
        <dbReference type="EMBL" id="GER34706.1"/>
    </source>
</evidence>
<dbReference type="GO" id="GO:0032259">
    <property type="term" value="P:methylation"/>
    <property type="evidence" value="ECO:0007669"/>
    <property type="project" value="UniProtKB-KW"/>
</dbReference>
<comment type="caution">
    <text evidence="2">The sequence shown here is derived from an EMBL/GenBank/DDBJ whole genome shotgun (WGS) entry which is preliminary data.</text>
</comment>
<dbReference type="Proteomes" id="UP000325081">
    <property type="component" value="Unassembled WGS sequence"/>
</dbReference>
<organism evidence="2 3">
    <name type="scientific">Striga asiatica</name>
    <name type="common">Asiatic witchweed</name>
    <name type="synonym">Buchnera asiatica</name>
    <dbReference type="NCBI Taxonomy" id="4170"/>
    <lineage>
        <taxon>Eukaryota</taxon>
        <taxon>Viridiplantae</taxon>
        <taxon>Streptophyta</taxon>
        <taxon>Embryophyta</taxon>
        <taxon>Tracheophyta</taxon>
        <taxon>Spermatophyta</taxon>
        <taxon>Magnoliopsida</taxon>
        <taxon>eudicotyledons</taxon>
        <taxon>Gunneridae</taxon>
        <taxon>Pentapetalae</taxon>
        <taxon>asterids</taxon>
        <taxon>lamiids</taxon>
        <taxon>Lamiales</taxon>
        <taxon>Orobanchaceae</taxon>
        <taxon>Buchnereae</taxon>
        <taxon>Striga</taxon>
    </lineage>
</organism>
<keyword evidence="2" id="KW-0489">Methyltransferase</keyword>
<protein>
    <submittedName>
        <fullName evidence="2">Serine hydroxymethyltransferase 2</fullName>
    </submittedName>
</protein>
<evidence type="ECO:0000313" key="3">
    <source>
        <dbReference type="Proteomes" id="UP000325081"/>
    </source>
</evidence>
<dbReference type="EMBL" id="BKCP01004938">
    <property type="protein sequence ID" value="GER34706.1"/>
    <property type="molecule type" value="Genomic_DNA"/>
</dbReference>
<keyword evidence="2" id="KW-0808">Transferase</keyword>
<keyword evidence="3" id="KW-1185">Reference proteome</keyword>